<protein>
    <submittedName>
        <fullName evidence="2">Uncharacterized protein</fullName>
    </submittedName>
</protein>
<dbReference type="RefSeq" id="WP_280732219.1">
    <property type="nucleotide sequence ID" value="NZ_CP120367.1"/>
</dbReference>
<sequence>MAVQQKIEWCHAALHLSGELSHGKPWQTGHARGRKTPVSPHVAEIVPRKFLGQPKIEQRDCDFFKLREFFGGTNPSQVAISRNEASFGQPSQSKAARHTDSEIRNRHSKSFKRARSCKQTPGGYELGIHGRSFGGIGSRQPLRPERKAATRR</sequence>
<name>A0ABY8CVJ9_9HYPH</name>
<gene>
    <name evidence="2" type="ORF">PYH38_000888</name>
</gene>
<organism evidence="2 3">
    <name type="scientific">Sinorhizobium numidicum</name>
    <dbReference type="NCBI Taxonomy" id="680248"/>
    <lineage>
        <taxon>Bacteria</taxon>
        <taxon>Pseudomonadati</taxon>
        <taxon>Pseudomonadota</taxon>
        <taxon>Alphaproteobacteria</taxon>
        <taxon>Hyphomicrobiales</taxon>
        <taxon>Rhizobiaceae</taxon>
        <taxon>Sinorhizobium/Ensifer group</taxon>
        <taxon>Sinorhizobium</taxon>
    </lineage>
</organism>
<dbReference type="EMBL" id="CP120370">
    <property type="protein sequence ID" value="WEX81467.1"/>
    <property type="molecule type" value="Genomic_DNA"/>
</dbReference>
<feature type="region of interest" description="Disordered" evidence="1">
    <location>
        <begin position="74"/>
        <end position="152"/>
    </location>
</feature>
<feature type="compositionally biased region" description="Basic residues" evidence="1">
    <location>
        <begin position="106"/>
        <end position="116"/>
    </location>
</feature>
<evidence type="ECO:0000313" key="3">
    <source>
        <dbReference type="Proteomes" id="UP001235547"/>
    </source>
</evidence>
<dbReference type="Proteomes" id="UP001235547">
    <property type="component" value="Chromosome 2"/>
</dbReference>
<feature type="compositionally biased region" description="Basic and acidic residues" evidence="1">
    <location>
        <begin position="142"/>
        <end position="152"/>
    </location>
</feature>
<reference evidence="2 3" key="1">
    <citation type="submission" date="2023-03" db="EMBL/GenBank/DDBJ databases">
        <authorList>
            <person name="Kaur S."/>
            <person name="Espinosa-Saiz D."/>
            <person name="Velazquez E."/>
            <person name="Menendez E."/>
            <person name="diCenzo G.C."/>
        </authorList>
    </citation>
    <scope>NUCLEOTIDE SEQUENCE [LARGE SCALE GENOMIC DNA]</scope>
    <source>
        <strain evidence="2 3">LMG 27395</strain>
    </source>
</reference>
<feature type="compositionally biased region" description="Polar residues" evidence="1">
    <location>
        <begin position="74"/>
        <end position="94"/>
    </location>
</feature>
<evidence type="ECO:0000256" key="1">
    <source>
        <dbReference type="SAM" id="MobiDB-lite"/>
    </source>
</evidence>
<accession>A0ABY8CVJ9</accession>
<proteinExistence type="predicted"/>
<keyword evidence="3" id="KW-1185">Reference proteome</keyword>
<evidence type="ECO:0000313" key="2">
    <source>
        <dbReference type="EMBL" id="WEX81467.1"/>
    </source>
</evidence>